<keyword evidence="3 7" id="KW-0227">DNA damage</keyword>
<dbReference type="InterPro" id="IPR003717">
    <property type="entry name" value="RecO"/>
</dbReference>
<dbReference type="NCBIfam" id="TIGR00613">
    <property type="entry name" value="reco"/>
    <property type="match status" value="1"/>
</dbReference>
<dbReference type="PANTHER" id="PTHR33991">
    <property type="entry name" value="DNA REPAIR PROTEIN RECO"/>
    <property type="match status" value="1"/>
</dbReference>
<organism evidence="9 10">
    <name type="scientific">Flavisphingopyxis soli</name>
    <dbReference type="NCBI Taxonomy" id="2601267"/>
    <lineage>
        <taxon>Bacteria</taxon>
        <taxon>Pseudomonadati</taxon>
        <taxon>Pseudomonadota</taxon>
        <taxon>Alphaproteobacteria</taxon>
        <taxon>Sphingomonadales</taxon>
        <taxon>Sphingopyxidaceae</taxon>
        <taxon>Flavisphingopyxis</taxon>
    </lineage>
</organism>
<proteinExistence type="inferred from homology"/>
<dbReference type="GO" id="GO:0043590">
    <property type="term" value="C:bacterial nucleoid"/>
    <property type="evidence" value="ECO:0007669"/>
    <property type="project" value="TreeGrafter"/>
</dbReference>
<dbReference type="InterPro" id="IPR012340">
    <property type="entry name" value="NA-bd_OB-fold"/>
</dbReference>
<dbReference type="Gene3D" id="2.40.50.140">
    <property type="entry name" value="Nucleic acid-binding proteins"/>
    <property type="match status" value="1"/>
</dbReference>
<sequence>MPRLIAPAIVCSVLANGEHGAVARLLTREAGLLAGYVRGGRSRRLKPVLIPGNLVQAEFRARTEEQLAQLTVELEHSRAPLLAEPLASAAIDWTTSLVAAALPEGQRYPELYDALGGVLDAVEAAPAARGWAQALVSFELLLLERIGFGLDLSRCAATDASGDLAYVSPNSGAAVSRAGAVGYEARLLALPAFLTEGGTGDWEAIFAGLALTGHFLARSPVAERRVDVMETRRRLVDRLKRVHATASL</sequence>
<keyword evidence="5 7" id="KW-0234">DNA repair</keyword>
<dbReference type="AlphaFoldDB" id="A0A5C6UQ47"/>
<keyword evidence="10" id="KW-1185">Reference proteome</keyword>
<comment type="similarity">
    <text evidence="1 7">Belongs to the RecO family.</text>
</comment>
<evidence type="ECO:0000256" key="1">
    <source>
        <dbReference type="ARBA" id="ARBA00007452"/>
    </source>
</evidence>
<dbReference type="PANTHER" id="PTHR33991:SF1">
    <property type="entry name" value="DNA REPAIR PROTEIN RECO"/>
    <property type="match status" value="1"/>
</dbReference>
<protein>
    <recommendedName>
        <fullName evidence="2 7">DNA repair protein RecO</fullName>
    </recommendedName>
    <alternativeName>
        <fullName evidence="6 7">Recombination protein O</fullName>
    </alternativeName>
</protein>
<dbReference type="HAMAP" id="MF_00201">
    <property type="entry name" value="RecO"/>
    <property type="match status" value="1"/>
</dbReference>
<comment type="function">
    <text evidence="7">Involved in DNA repair and RecF pathway recombination.</text>
</comment>
<dbReference type="Proteomes" id="UP000321129">
    <property type="component" value="Unassembled WGS sequence"/>
</dbReference>
<accession>A0A5C6UQ47</accession>
<dbReference type="SUPFAM" id="SSF57863">
    <property type="entry name" value="ArfGap/RecO-like zinc finger"/>
    <property type="match status" value="1"/>
</dbReference>
<evidence type="ECO:0000313" key="9">
    <source>
        <dbReference type="EMBL" id="TXC74311.1"/>
    </source>
</evidence>
<name>A0A5C6UQ47_9SPHN</name>
<evidence type="ECO:0000313" key="10">
    <source>
        <dbReference type="Proteomes" id="UP000321129"/>
    </source>
</evidence>
<dbReference type="OrthoDB" id="9804792at2"/>
<gene>
    <name evidence="7 9" type="primary">recO</name>
    <name evidence="9" type="ORF">FSZ31_06335</name>
</gene>
<evidence type="ECO:0000256" key="6">
    <source>
        <dbReference type="ARBA" id="ARBA00033409"/>
    </source>
</evidence>
<evidence type="ECO:0000256" key="7">
    <source>
        <dbReference type="HAMAP-Rule" id="MF_00201"/>
    </source>
</evidence>
<reference evidence="9 10" key="1">
    <citation type="submission" date="2019-08" db="EMBL/GenBank/DDBJ databases">
        <title>Sphingorhabdus soil sp. nov., isolated from arctic soil.</title>
        <authorList>
            <person name="Liu Y."/>
        </authorList>
    </citation>
    <scope>NUCLEOTIDE SEQUENCE [LARGE SCALE GENOMIC DNA]</scope>
    <source>
        <strain evidence="9 10">D-2Q-5-6</strain>
    </source>
</reference>
<evidence type="ECO:0000256" key="3">
    <source>
        <dbReference type="ARBA" id="ARBA00022763"/>
    </source>
</evidence>
<evidence type="ECO:0000259" key="8">
    <source>
        <dbReference type="Pfam" id="PF11967"/>
    </source>
</evidence>
<dbReference type="GO" id="GO:0006302">
    <property type="term" value="P:double-strand break repair"/>
    <property type="evidence" value="ECO:0007669"/>
    <property type="project" value="TreeGrafter"/>
</dbReference>
<dbReference type="GO" id="GO:0006310">
    <property type="term" value="P:DNA recombination"/>
    <property type="evidence" value="ECO:0007669"/>
    <property type="project" value="UniProtKB-UniRule"/>
</dbReference>
<comment type="caution">
    <text evidence="9">The sequence shown here is derived from an EMBL/GenBank/DDBJ whole genome shotgun (WGS) entry which is preliminary data.</text>
</comment>
<dbReference type="EMBL" id="VOPY01000001">
    <property type="protein sequence ID" value="TXC74311.1"/>
    <property type="molecule type" value="Genomic_DNA"/>
</dbReference>
<evidence type="ECO:0000256" key="4">
    <source>
        <dbReference type="ARBA" id="ARBA00023172"/>
    </source>
</evidence>
<dbReference type="InterPro" id="IPR022572">
    <property type="entry name" value="DNA_rep/recomb_RecO_N"/>
</dbReference>
<dbReference type="Pfam" id="PF02565">
    <property type="entry name" value="RecO_C"/>
    <property type="match status" value="1"/>
</dbReference>
<dbReference type="Pfam" id="PF11967">
    <property type="entry name" value="RecO_N"/>
    <property type="match status" value="1"/>
</dbReference>
<dbReference type="InterPro" id="IPR042242">
    <property type="entry name" value="RecO_C"/>
</dbReference>
<dbReference type="RefSeq" id="WP_147122335.1">
    <property type="nucleotide sequence ID" value="NZ_VOPY01000001.1"/>
</dbReference>
<feature type="domain" description="DNA replication/recombination mediator RecO N-terminal" evidence="8">
    <location>
        <begin position="5"/>
        <end position="74"/>
    </location>
</feature>
<dbReference type="InterPro" id="IPR037278">
    <property type="entry name" value="ARFGAP/RecO"/>
</dbReference>
<evidence type="ECO:0000256" key="5">
    <source>
        <dbReference type="ARBA" id="ARBA00023204"/>
    </source>
</evidence>
<evidence type="ECO:0000256" key="2">
    <source>
        <dbReference type="ARBA" id="ARBA00021310"/>
    </source>
</evidence>
<keyword evidence="4 7" id="KW-0233">DNA recombination</keyword>
<dbReference type="Gene3D" id="1.20.1440.120">
    <property type="entry name" value="Recombination protein O, C-terminal domain"/>
    <property type="match status" value="1"/>
</dbReference>